<dbReference type="PANTHER" id="PTHR10285">
    <property type="entry name" value="URIDINE KINASE"/>
    <property type="match status" value="1"/>
</dbReference>
<reference evidence="2 3" key="1">
    <citation type="submission" date="2018-06" db="EMBL/GenBank/DDBJ databases">
        <title>Rhizobium wuzhouense sp. nov., isolated from roots of Oryza officinalis.</title>
        <authorList>
            <person name="Yuan T."/>
        </authorList>
    </citation>
    <scope>NUCLEOTIDE SEQUENCE [LARGE SCALE GENOMIC DNA]</scope>
    <source>
        <strain evidence="2 3">W44</strain>
    </source>
</reference>
<dbReference type="InterPro" id="IPR027417">
    <property type="entry name" value="P-loop_NTPase"/>
</dbReference>
<comment type="caution">
    <text evidence="2">The sequence shown here is derived from an EMBL/GenBank/DDBJ whole genome shotgun (WGS) entry which is preliminary data.</text>
</comment>
<sequence>MAAIEDNISILAREALRLHAGRGGARVLLAIAGAPGSGKSTIAEAVADSINRDRPGLAAVFPMDGYHYDDHVLDAMGRRAHKGAPDTFDAHGLRHMLLRLKENAEETIAVPVFDRQIEIARAGGRLIDRGTGIILCEGNYLLLRQPPWDRLKPIFDFAVFVDVTQAELRRRLTERWQGYGLSPEQIRFKLEENDLPNGVAIIEGSADPDLRLAN</sequence>
<dbReference type="InterPro" id="IPR006083">
    <property type="entry name" value="PRK/URK"/>
</dbReference>
<feature type="domain" description="Phosphoribulokinase/uridine kinase" evidence="1">
    <location>
        <begin position="29"/>
        <end position="173"/>
    </location>
</feature>
<evidence type="ECO:0000313" key="2">
    <source>
        <dbReference type="EMBL" id="PYB72420.1"/>
    </source>
</evidence>
<protein>
    <submittedName>
        <fullName evidence="2">Nucleoside/nucleotide kinase family protein</fullName>
    </submittedName>
</protein>
<dbReference type="EMBL" id="QJRY01000005">
    <property type="protein sequence ID" value="PYB72420.1"/>
    <property type="molecule type" value="Genomic_DNA"/>
</dbReference>
<evidence type="ECO:0000259" key="1">
    <source>
        <dbReference type="Pfam" id="PF00485"/>
    </source>
</evidence>
<keyword evidence="2" id="KW-0808">Transferase</keyword>
<dbReference type="SUPFAM" id="SSF52540">
    <property type="entry name" value="P-loop containing nucleoside triphosphate hydrolases"/>
    <property type="match status" value="1"/>
</dbReference>
<dbReference type="Pfam" id="PF00485">
    <property type="entry name" value="PRK"/>
    <property type="match status" value="1"/>
</dbReference>
<dbReference type="RefSeq" id="WP_110792421.1">
    <property type="nucleotide sequence ID" value="NZ_QJRY01000005.1"/>
</dbReference>
<dbReference type="Proteomes" id="UP000247536">
    <property type="component" value="Unassembled WGS sequence"/>
</dbReference>
<proteinExistence type="predicted"/>
<dbReference type="GO" id="GO:0016301">
    <property type="term" value="F:kinase activity"/>
    <property type="evidence" value="ECO:0007669"/>
    <property type="project" value="UniProtKB-KW"/>
</dbReference>
<organism evidence="2 3">
    <name type="scientific">Rhizobium wuzhouense</name>
    <dbReference type="NCBI Taxonomy" id="1986026"/>
    <lineage>
        <taxon>Bacteria</taxon>
        <taxon>Pseudomonadati</taxon>
        <taxon>Pseudomonadota</taxon>
        <taxon>Alphaproteobacteria</taxon>
        <taxon>Hyphomicrobiales</taxon>
        <taxon>Rhizobiaceae</taxon>
        <taxon>Rhizobium/Agrobacterium group</taxon>
        <taxon>Rhizobium</taxon>
    </lineage>
</organism>
<dbReference type="NCBIfam" id="NF006746">
    <property type="entry name" value="PRK09270.1-5"/>
    <property type="match status" value="1"/>
</dbReference>
<gene>
    <name evidence="2" type="ORF">DMY87_14895</name>
</gene>
<evidence type="ECO:0000313" key="3">
    <source>
        <dbReference type="Proteomes" id="UP000247536"/>
    </source>
</evidence>
<keyword evidence="3" id="KW-1185">Reference proteome</keyword>
<accession>A0ABX5NQY6</accession>
<keyword evidence="2" id="KW-0418">Kinase</keyword>
<name>A0ABX5NQY6_9HYPH</name>
<dbReference type="Gene3D" id="3.40.50.300">
    <property type="entry name" value="P-loop containing nucleotide triphosphate hydrolases"/>
    <property type="match status" value="1"/>
</dbReference>